<reference evidence="3" key="1">
    <citation type="submission" date="2018-11" db="EMBL/GenBank/DDBJ databases">
        <authorList>
            <person name="Alioto T."/>
            <person name="Alioto T."/>
        </authorList>
    </citation>
    <scope>NUCLEOTIDE SEQUENCE</scope>
</reference>
<dbReference type="OrthoDB" id="25466at2759"/>
<dbReference type="InterPro" id="IPR042401">
    <property type="entry name" value="SPMAP2-like"/>
</dbReference>
<name>A0A8B6G2E3_MYTGA</name>
<evidence type="ECO:0000313" key="4">
    <source>
        <dbReference type="Proteomes" id="UP000596742"/>
    </source>
</evidence>
<gene>
    <name evidence="3" type="ORF">MGAL_10B003046</name>
</gene>
<dbReference type="AlphaFoldDB" id="A0A8B6G2E3"/>
<comment type="caution">
    <text evidence="3">The sequence shown here is derived from an EMBL/GenBank/DDBJ whole genome shotgun (WGS) entry which is preliminary data.</text>
</comment>
<dbReference type="PANTHER" id="PTHR15901:SF15">
    <property type="entry name" value="TESTICULAR HAPLOID EXPRESSED GENE PROTEIN-LIKE"/>
    <property type="match status" value="1"/>
</dbReference>
<organism evidence="3 4">
    <name type="scientific">Mytilus galloprovincialis</name>
    <name type="common">Mediterranean mussel</name>
    <dbReference type="NCBI Taxonomy" id="29158"/>
    <lineage>
        <taxon>Eukaryota</taxon>
        <taxon>Metazoa</taxon>
        <taxon>Spiralia</taxon>
        <taxon>Lophotrochozoa</taxon>
        <taxon>Mollusca</taxon>
        <taxon>Bivalvia</taxon>
        <taxon>Autobranchia</taxon>
        <taxon>Pteriomorphia</taxon>
        <taxon>Mytilida</taxon>
        <taxon>Mytiloidea</taxon>
        <taxon>Mytilidae</taxon>
        <taxon>Mytilinae</taxon>
        <taxon>Mytilus</taxon>
    </lineage>
</organism>
<dbReference type="PANTHER" id="PTHR15901">
    <property type="entry name" value="TESTICULAR HAPLOID EXPRESSED GENE PROTEIN"/>
    <property type="match status" value="1"/>
</dbReference>
<sequence length="197" mass="22395">MGDARRSRAAVIRLPPISQSPSPSIISDRLKALSRPRNLDERWQSNGTPTHVGLDVLWGSQQPIRPLGKIPEANERVKDLSKPKRNFQNERIRPLFYYSIGRASFITEAKPKVKEASERVKELASPKPTHDQGNRFSPSFKYSCGRPSAISPDLRAMKIKKASIRMQELSRPKALHRDFLAHRQIVQPLSITSTLRR</sequence>
<dbReference type="Proteomes" id="UP000596742">
    <property type="component" value="Unassembled WGS sequence"/>
</dbReference>
<feature type="region of interest" description="Disordered" evidence="2">
    <location>
        <begin position="123"/>
        <end position="142"/>
    </location>
</feature>
<feature type="compositionally biased region" description="Basic and acidic residues" evidence="2">
    <location>
        <begin position="123"/>
        <end position="133"/>
    </location>
</feature>
<accession>A0A8B6G2E3</accession>
<dbReference type="Pfam" id="PF14912">
    <property type="entry name" value="THEG"/>
    <property type="match status" value="3"/>
</dbReference>
<keyword evidence="1" id="KW-0677">Repeat</keyword>
<evidence type="ECO:0000313" key="3">
    <source>
        <dbReference type="EMBL" id="VDI57699.1"/>
    </source>
</evidence>
<feature type="region of interest" description="Disordered" evidence="2">
    <location>
        <begin position="1"/>
        <end position="23"/>
    </location>
</feature>
<protein>
    <submittedName>
        <fullName evidence="3">Uncharacterized protein</fullName>
    </submittedName>
</protein>
<proteinExistence type="predicted"/>
<evidence type="ECO:0000256" key="2">
    <source>
        <dbReference type="SAM" id="MobiDB-lite"/>
    </source>
</evidence>
<evidence type="ECO:0000256" key="1">
    <source>
        <dbReference type="ARBA" id="ARBA00022737"/>
    </source>
</evidence>
<dbReference type="EMBL" id="UYJE01007765">
    <property type="protein sequence ID" value="VDI57699.1"/>
    <property type="molecule type" value="Genomic_DNA"/>
</dbReference>
<dbReference type="SMART" id="SM00705">
    <property type="entry name" value="THEG"/>
    <property type="match status" value="3"/>
</dbReference>
<keyword evidence="4" id="KW-1185">Reference proteome</keyword>
<dbReference type="InterPro" id="IPR006623">
    <property type="entry name" value="THEG"/>
</dbReference>